<dbReference type="RefSeq" id="WP_306352347.1">
    <property type="nucleotide sequence ID" value="NZ_JASAWV010000004.1"/>
</dbReference>
<comment type="caution">
    <text evidence="1">The sequence shown here is derived from an EMBL/GenBank/DDBJ whole genome shotgun (WGS) entry which is preliminary data.</text>
</comment>
<reference evidence="1 2" key="1">
    <citation type="journal article" date="2023" name="Front. Microbiol.">
        <title>Phylogeography and host specificity of Pasteurellaceae pathogenic to sea-farmed fish in the north-east Atlantic.</title>
        <authorList>
            <person name="Gulla S."/>
            <person name="Colquhoun D.J."/>
            <person name="Olsen A.B."/>
            <person name="Spilsberg B."/>
            <person name="Lagesen K."/>
            <person name="Aakesson C.P."/>
            <person name="Strom S."/>
            <person name="Manji F."/>
            <person name="Birkbeck T.H."/>
            <person name="Nilsen H.K."/>
        </authorList>
    </citation>
    <scope>NUCLEOTIDE SEQUENCE [LARGE SCALE GENOMIC DNA]</scope>
    <source>
        <strain evidence="1 2">NVIB3131</strain>
    </source>
</reference>
<keyword evidence="2" id="KW-1185">Reference proteome</keyword>
<dbReference type="AlphaFoldDB" id="A0AAW8CFW5"/>
<dbReference type="EMBL" id="JASAXT010000004">
    <property type="protein sequence ID" value="MDP8148153.1"/>
    <property type="molecule type" value="Genomic_DNA"/>
</dbReference>
<name>A0AAW8CFW5_9PAST</name>
<evidence type="ECO:0000313" key="1">
    <source>
        <dbReference type="EMBL" id="MDP8148153.1"/>
    </source>
</evidence>
<sequence length="299" mass="35515">MKKINNLYKQQNYFDVVNIFENTHKICVPDKNVFFYKNKDDVENKLNNETEFFYNPAISHLYKYHQLPQTTIETLKKEYKNELINSQKDPIFYLVATNNFNEAFLKGSGIIAVKKGNDYEYHSIRLFSLIDNIIGQISPIRFNLFFQKCDYCQGFETITSYSKEILGLEINKSPLDPQYSFNKLLVVPKLLMKAFTKNGIIDFNKKIEQFSPLELNHYFYGLKNLGVARAKSKPDEISYWEGLNSYLYDQRNKIKSKKGIDLGYFYEEKCPFCYYGYKNEIKYYQVDNKNIVEYLKEHK</sequence>
<dbReference type="Proteomes" id="UP001226020">
    <property type="component" value="Unassembled WGS sequence"/>
</dbReference>
<accession>A0AAW8CFW5</accession>
<evidence type="ECO:0000313" key="2">
    <source>
        <dbReference type="Proteomes" id="UP001226020"/>
    </source>
</evidence>
<protein>
    <submittedName>
        <fullName evidence="1">Uncharacterized protein</fullName>
    </submittedName>
</protein>
<organism evidence="1 2">
    <name type="scientific">Phocoenobacter atlanticus subsp. atlanticus</name>
    <dbReference type="NCBI Taxonomy" id="3061285"/>
    <lineage>
        <taxon>Bacteria</taxon>
        <taxon>Pseudomonadati</taxon>
        <taxon>Pseudomonadota</taxon>
        <taxon>Gammaproteobacteria</taxon>
        <taxon>Pasteurellales</taxon>
        <taxon>Pasteurellaceae</taxon>
        <taxon>Phocoenobacter</taxon>
        <taxon>Phocoenobacter atlanticus</taxon>
    </lineage>
</organism>
<gene>
    <name evidence="1" type="ORF">QJU57_03530</name>
</gene>
<proteinExistence type="predicted"/>